<name>A0A2T3AKH9_9PEZI</name>
<dbReference type="InterPro" id="IPR051694">
    <property type="entry name" value="Immunoregulatory_rcpt-like"/>
</dbReference>
<evidence type="ECO:0000256" key="7">
    <source>
        <dbReference type="SAM" id="SignalP"/>
    </source>
</evidence>
<dbReference type="Proteomes" id="UP000241462">
    <property type="component" value="Unassembled WGS sequence"/>
</dbReference>
<keyword evidence="2 6" id="KW-0812">Transmembrane</keyword>
<sequence>MISPNIFLELPRPTALLLFSSLVSLASAHIARQTPATLPHRPLNVSPYPPLPAPTSAPLTLDALHELLRRQDTVCGYIEGNPALPATCSAGSHCVVDADHGVVGCCPDGQGTCTAGVYTGCVDGNSGPQTAIDPYIFTCTGSNVCYKNEFEGGYSQFGCGTASSLAATVLNSASGISSVVSLTSEAISFTQDTSPLATTTTLGSGRWTLTGDSSSTGSMTTLTIAVSSTSDASPTQNSATTQSSSTSISTSAAAPPASQNDNKGSNHTGAIVGGTIGGLAALVAIVAIAAYLWRRRAGNARQGPGPRPGDTQYISPMAGGTAAFAPLQQDTGPYKGHTTATTVNGKTIRHVPGSTNSIWQYGGDTQFLEHNATGVNAAAADFAAVGSGAGAAAAGVGVATTGDTYHNGQYANLHDGPSEDQIPLWQQFPEIDDFSRNFNDALSRIGEEDEDDLENDVNNGGMTNSRQRGSTGDLGESSPLWLQSRRQSRNLMWT</sequence>
<reference evidence="8 9" key="1">
    <citation type="journal article" date="2018" name="Mycol. Prog.">
        <title>Coniella lustricola, a new species from submerged detritus.</title>
        <authorList>
            <person name="Raudabaugh D.B."/>
            <person name="Iturriaga T."/>
            <person name="Carver A."/>
            <person name="Mondo S."/>
            <person name="Pangilinan J."/>
            <person name="Lipzen A."/>
            <person name="He G."/>
            <person name="Amirebrahimi M."/>
            <person name="Grigoriev I.V."/>
            <person name="Miller A.N."/>
        </authorList>
    </citation>
    <scope>NUCLEOTIDE SEQUENCE [LARGE SCALE GENOMIC DNA]</scope>
    <source>
        <strain evidence="8 9">B22-T-1</strain>
    </source>
</reference>
<feature type="transmembrane region" description="Helical" evidence="6">
    <location>
        <begin position="270"/>
        <end position="293"/>
    </location>
</feature>
<keyword evidence="3 6" id="KW-1133">Transmembrane helix</keyword>
<dbReference type="AlphaFoldDB" id="A0A2T3AKH9"/>
<evidence type="ECO:0000256" key="6">
    <source>
        <dbReference type="SAM" id="Phobius"/>
    </source>
</evidence>
<feature type="compositionally biased region" description="Low complexity" evidence="5">
    <location>
        <begin position="232"/>
        <end position="259"/>
    </location>
</feature>
<evidence type="ECO:0000256" key="1">
    <source>
        <dbReference type="ARBA" id="ARBA00004167"/>
    </source>
</evidence>
<dbReference type="PANTHER" id="PTHR15549">
    <property type="entry name" value="PAIRED IMMUNOGLOBULIN-LIKE TYPE 2 RECEPTOR"/>
    <property type="match status" value="1"/>
</dbReference>
<feature type="signal peptide" evidence="7">
    <location>
        <begin position="1"/>
        <end position="28"/>
    </location>
</feature>
<dbReference type="EMBL" id="KZ678379">
    <property type="protein sequence ID" value="PSS02153.1"/>
    <property type="molecule type" value="Genomic_DNA"/>
</dbReference>
<feature type="compositionally biased region" description="Polar residues" evidence="5">
    <location>
        <begin position="480"/>
        <end position="494"/>
    </location>
</feature>
<dbReference type="OrthoDB" id="5386093at2759"/>
<evidence type="ECO:0008006" key="10">
    <source>
        <dbReference type="Google" id="ProtNLM"/>
    </source>
</evidence>
<gene>
    <name evidence="8" type="ORF">BD289DRAFT_422715</name>
</gene>
<dbReference type="InParanoid" id="A0A2T3AKH9"/>
<protein>
    <recommendedName>
        <fullName evidence="10">Mid2 domain-containing protein</fullName>
    </recommendedName>
</protein>
<accession>A0A2T3AKH9</accession>
<evidence type="ECO:0000256" key="5">
    <source>
        <dbReference type="SAM" id="MobiDB-lite"/>
    </source>
</evidence>
<proteinExistence type="predicted"/>
<feature type="region of interest" description="Disordered" evidence="5">
    <location>
        <begin position="446"/>
        <end position="494"/>
    </location>
</feature>
<dbReference type="PANTHER" id="PTHR15549:SF30">
    <property type="entry name" value="MID2 DOMAIN-CONTAINING PROTEIN"/>
    <property type="match status" value="1"/>
</dbReference>
<keyword evidence="4 6" id="KW-0472">Membrane</keyword>
<evidence type="ECO:0000313" key="8">
    <source>
        <dbReference type="EMBL" id="PSS02153.1"/>
    </source>
</evidence>
<dbReference type="GO" id="GO:0071944">
    <property type="term" value="C:cell periphery"/>
    <property type="evidence" value="ECO:0007669"/>
    <property type="project" value="UniProtKB-ARBA"/>
</dbReference>
<dbReference type="STRING" id="2025994.A0A2T3AKH9"/>
<feature type="chain" id="PRO_5015604084" description="Mid2 domain-containing protein" evidence="7">
    <location>
        <begin position="29"/>
        <end position="494"/>
    </location>
</feature>
<evidence type="ECO:0000256" key="4">
    <source>
        <dbReference type="ARBA" id="ARBA00023136"/>
    </source>
</evidence>
<evidence type="ECO:0000256" key="3">
    <source>
        <dbReference type="ARBA" id="ARBA00022989"/>
    </source>
</evidence>
<organism evidence="8 9">
    <name type="scientific">Coniella lustricola</name>
    <dbReference type="NCBI Taxonomy" id="2025994"/>
    <lineage>
        <taxon>Eukaryota</taxon>
        <taxon>Fungi</taxon>
        <taxon>Dikarya</taxon>
        <taxon>Ascomycota</taxon>
        <taxon>Pezizomycotina</taxon>
        <taxon>Sordariomycetes</taxon>
        <taxon>Sordariomycetidae</taxon>
        <taxon>Diaporthales</taxon>
        <taxon>Schizoparmaceae</taxon>
        <taxon>Coniella</taxon>
    </lineage>
</organism>
<keyword evidence="7" id="KW-0732">Signal</keyword>
<dbReference type="GO" id="GO:0016020">
    <property type="term" value="C:membrane"/>
    <property type="evidence" value="ECO:0007669"/>
    <property type="project" value="UniProtKB-SubCell"/>
</dbReference>
<keyword evidence="9" id="KW-1185">Reference proteome</keyword>
<evidence type="ECO:0000313" key="9">
    <source>
        <dbReference type="Proteomes" id="UP000241462"/>
    </source>
</evidence>
<feature type="region of interest" description="Disordered" evidence="5">
    <location>
        <begin position="227"/>
        <end position="266"/>
    </location>
</feature>
<evidence type="ECO:0000256" key="2">
    <source>
        <dbReference type="ARBA" id="ARBA00022692"/>
    </source>
</evidence>
<comment type="subcellular location">
    <subcellularLocation>
        <location evidence="1">Membrane</location>
        <topology evidence="1">Single-pass membrane protein</topology>
    </subcellularLocation>
</comment>